<dbReference type="InterPro" id="IPR036915">
    <property type="entry name" value="Cyclin-like_sf"/>
</dbReference>
<dbReference type="PANTHER" id="PTHR11618:SF13">
    <property type="entry name" value="TRANSCRIPTION INITIATION FACTOR IIB"/>
    <property type="match status" value="1"/>
</dbReference>
<reference evidence="4 5" key="1">
    <citation type="journal article" date="2017" name="Mol. Biol. Evol.">
        <title>The 4-celled Tetrabaena socialis nuclear genome reveals the essential components for genetic control of cell number at the origin of multicellularity in the volvocine lineage.</title>
        <authorList>
            <person name="Featherston J."/>
            <person name="Arakaki Y."/>
            <person name="Hanschen E.R."/>
            <person name="Ferris P.J."/>
            <person name="Michod R.E."/>
            <person name="Olson B.J.S.C."/>
            <person name="Nozaki H."/>
            <person name="Durand P.M."/>
        </authorList>
    </citation>
    <scope>NUCLEOTIDE SEQUENCE [LARGE SCALE GENOMIC DNA]</scope>
    <source>
        <strain evidence="4 5">NIES-571</strain>
    </source>
</reference>
<dbReference type="GO" id="GO:0070897">
    <property type="term" value="P:transcription preinitiation complex assembly"/>
    <property type="evidence" value="ECO:0007669"/>
    <property type="project" value="InterPro"/>
</dbReference>
<dbReference type="AlphaFoldDB" id="A0A2J7ZR36"/>
<dbReference type="Proteomes" id="UP000236333">
    <property type="component" value="Unassembled WGS sequence"/>
</dbReference>
<dbReference type="EMBL" id="PGGS01000606">
    <property type="protein sequence ID" value="PNH02728.1"/>
    <property type="molecule type" value="Genomic_DNA"/>
</dbReference>
<name>A0A2J7ZR36_9CHLO</name>
<keyword evidence="5" id="KW-1185">Reference proteome</keyword>
<accession>A0A2J7ZR36</accession>
<evidence type="ECO:0000313" key="5">
    <source>
        <dbReference type="Proteomes" id="UP000236333"/>
    </source>
</evidence>
<dbReference type="GO" id="GO:0097550">
    <property type="term" value="C:transcription preinitiation complex"/>
    <property type="evidence" value="ECO:0007669"/>
    <property type="project" value="TreeGrafter"/>
</dbReference>
<dbReference type="SUPFAM" id="SSF57783">
    <property type="entry name" value="Zinc beta-ribbon"/>
    <property type="match status" value="1"/>
</dbReference>
<keyword evidence="1" id="KW-0805">Transcription regulation</keyword>
<keyword evidence="2" id="KW-0804">Transcription</keyword>
<dbReference type="GO" id="GO:0017025">
    <property type="term" value="F:TBP-class protein binding"/>
    <property type="evidence" value="ECO:0007669"/>
    <property type="project" value="InterPro"/>
</dbReference>
<dbReference type="GO" id="GO:0003743">
    <property type="term" value="F:translation initiation factor activity"/>
    <property type="evidence" value="ECO:0007669"/>
    <property type="project" value="UniProtKB-KW"/>
</dbReference>
<organism evidence="4 5">
    <name type="scientific">Tetrabaena socialis</name>
    <dbReference type="NCBI Taxonomy" id="47790"/>
    <lineage>
        <taxon>Eukaryota</taxon>
        <taxon>Viridiplantae</taxon>
        <taxon>Chlorophyta</taxon>
        <taxon>core chlorophytes</taxon>
        <taxon>Chlorophyceae</taxon>
        <taxon>CS clade</taxon>
        <taxon>Chlamydomonadales</taxon>
        <taxon>Tetrabaenaceae</taxon>
        <taxon>Tetrabaena</taxon>
    </lineage>
</organism>
<dbReference type="GO" id="GO:0005634">
    <property type="term" value="C:nucleus"/>
    <property type="evidence" value="ECO:0007669"/>
    <property type="project" value="TreeGrafter"/>
</dbReference>
<protein>
    <submittedName>
        <fullName evidence="4">Putative transcription initiation factor IIB-like protein</fullName>
    </submittedName>
</protein>
<dbReference type="SUPFAM" id="SSF47954">
    <property type="entry name" value="Cyclin-like"/>
    <property type="match status" value="1"/>
</dbReference>
<evidence type="ECO:0000256" key="1">
    <source>
        <dbReference type="ARBA" id="ARBA00023015"/>
    </source>
</evidence>
<keyword evidence="4" id="KW-0396">Initiation factor</keyword>
<comment type="caution">
    <text evidence="4">The sequence shown here is derived from an EMBL/GenBank/DDBJ whole genome shotgun (WGS) entry which is preliminary data.</text>
</comment>
<keyword evidence="4" id="KW-0648">Protein biosynthesis</keyword>
<dbReference type="PANTHER" id="PTHR11618">
    <property type="entry name" value="TRANSCRIPTION INITIATION FACTOR IIB-RELATED"/>
    <property type="match status" value="1"/>
</dbReference>
<evidence type="ECO:0000313" key="4">
    <source>
        <dbReference type="EMBL" id="PNH02728.1"/>
    </source>
</evidence>
<dbReference type="Gene3D" id="1.10.472.170">
    <property type="match status" value="1"/>
</dbReference>
<dbReference type="InterPro" id="IPR000812">
    <property type="entry name" value="TFIIB"/>
</dbReference>
<proteinExistence type="predicted"/>
<evidence type="ECO:0000259" key="3">
    <source>
        <dbReference type="Pfam" id="PF00382"/>
    </source>
</evidence>
<sequence length="319" mass="35500">MAYYQPSSWDEPCIECYAIGTKTVNTVEAEVYCTQCGTVSESRMMDYRPERRAYTDDTGRKDDPYASLFGAALGCMTETSTSLGKQLARVNVESHRVSPSGKPRPPRGIEEVIRKFEHIVAAAHIPEAVCHTANEMFVEFSATTRTVGSGRDAAYAACMYYASNASERRRSMTEIARDFGIDKDFASVCNKVHSTLVDNKKWAPFFLDRAVKGTDLVQRMVRSCLSDKVQDAVRVKVVFTCDDIWHVLDENDLLQNRNKEGVNVAVIAAACTLMDIAVPAKDIMSACKKGGYKVCESAFNNNMAVVRDAVCRFMKRNLV</sequence>
<evidence type="ECO:0000256" key="2">
    <source>
        <dbReference type="ARBA" id="ARBA00023163"/>
    </source>
</evidence>
<feature type="domain" description="Transcription factor TFIIB cyclin-like" evidence="3">
    <location>
        <begin position="114"/>
        <end position="177"/>
    </location>
</feature>
<dbReference type="Pfam" id="PF00382">
    <property type="entry name" value="TFIIB"/>
    <property type="match status" value="1"/>
</dbReference>
<gene>
    <name evidence="4" type="ORF">TSOC_011264</name>
</gene>
<dbReference type="InterPro" id="IPR013150">
    <property type="entry name" value="TFIIB_cyclin"/>
</dbReference>